<accession>A0ABN7NWA4</accession>
<organism evidence="9 10">
    <name type="scientific">Timema podura</name>
    <name type="common">Walking stick</name>
    <dbReference type="NCBI Taxonomy" id="61482"/>
    <lineage>
        <taxon>Eukaryota</taxon>
        <taxon>Metazoa</taxon>
        <taxon>Ecdysozoa</taxon>
        <taxon>Arthropoda</taxon>
        <taxon>Hexapoda</taxon>
        <taxon>Insecta</taxon>
        <taxon>Pterygota</taxon>
        <taxon>Neoptera</taxon>
        <taxon>Polyneoptera</taxon>
        <taxon>Phasmatodea</taxon>
        <taxon>Timematodea</taxon>
        <taxon>Timematoidea</taxon>
        <taxon>Timematidae</taxon>
        <taxon>Timema</taxon>
    </lineage>
</organism>
<feature type="non-terminal residue" evidence="9">
    <location>
        <position position="1"/>
    </location>
</feature>
<dbReference type="EMBL" id="CAJPIN010008764">
    <property type="protein sequence ID" value="CAG2059122.1"/>
    <property type="molecule type" value="Genomic_DNA"/>
</dbReference>
<evidence type="ECO:0000256" key="1">
    <source>
        <dbReference type="ARBA" id="ARBA00001013"/>
    </source>
</evidence>
<dbReference type="EC" id="3.2.1.45" evidence="3 6"/>
<evidence type="ECO:0000256" key="3">
    <source>
        <dbReference type="ARBA" id="ARBA00012658"/>
    </source>
</evidence>
<evidence type="ECO:0000256" key="4">
    <source>
        <dbReference type="ARBA" id="ARBA00022729"/>
    </source>
</evidence>
<comment type="caution">
    <text evidence="9">The sequence shown here is derived from an EMBL/GenBank/DDBJ whole genome shotgun (WGS) entry which is preliminary data.</text>
</comment>
<feature type="domain" description="Glycosyl hydrolase family 30 TIM-barrel" evidence="7">
    <location>
        <begin position="4"/>
        <end position="132"/>
    </location>
</feature>
<dbReference type="InterPro" id="IPR001139">
    <property type="entry name" value="Glyco_hydro_30"/>
</dbReference>
<evidence type="ECO:0000259" key="7">
    <source>
        <dbReference type="Pfam" id="PF02055"/>
    </source>
</evidence>
<dbReference type="PANTHER" id="PTHR11069:SF23">
    <property type="entry name" value="LYSOSOMAL ACID GLUCOSYLCERAMIDASE"/>
    <property type="match status" value="1"/>
</dbReference>
<keyword evidence="6" id="KW-0746">Sphingolipid metabolism</keyword>
<comment type="catalytic activity">
    <reaction evidence="1">
        <text>a beta-D-glucosyl-(1&lt;-&gt;1')-N-acylsphing-4-enine + H2O = an N-acylsphing-4-enine + D-glucose</text>
        <dbReference type="Rhea" id="RHEA:13269"/>
        <dbReference type="ChEBI" id="CHEBI:4167"/>
        <dbReference type="ChEBI" id="CHEBI:15377"/>
        <dbReference type="ChEBI" id="CHEBI:22801"/>
        <dbReference type="ChEBI" id="CHEBI:52639"/>
        <dbReference type="EC" id="3.2.1.45"/>
    </reaction>
    <physiologicalReaction direction="left-to-right" evidence="1">
        <dbReference type="Rhea" id="RHEA:13270"/>
    </physiologicalReaction>
</comment>
<gene>
    <name evidence="9" type="ORF">TPAB3V08_LOCUS6088</name>
</gene>
<evidence type="ECO:0000313" key="9">
    <source>
        <dbReference type="EMBL" id="CAG2059122.1"/>
    </source>
</evidence>
<dbReference type="Pfam" id="PF17189">
    <property type="entry name" value="Glyco_hydro_30C"/>
    <property type="match status" value="1"/>
</dbReference>
<dbReference type="Gene3D" id="3.20.20.80">
    <property type="entry name" value="Glycosidases"/>
    <property type="match status" value="1"/>
</dbReference>
<name>A0ABN7NWA4_TIMPD</name>
<evidence type="ECO:0000256" key="6">
    <source>
        <dbReference type="RuleBase" id="RU361188"/>
    </source>
</evidence>
<dbReference type="PANTHER" id="PTHR11069">
    <property type="entry name" value="GLUCOSYLCERAMIDASE"/>
    <property type="match status" value="1"/>
</dbReference>
<keyword evidence="10" id="KW-1185">Reference proteome</keyword>
<comment type="similarity">
    <text evidence="2 6">Belongs to the glycosyl hydrolase 30 family.</text>
</comment>
<keyword evidence="5 6" id="KW-0378">Hydrolase</keyword>
<sequence>IFQNETANKVTSGVAIHWYLDILSSANHLDTAHEAFPDKFLLYTEACITHISTQVPVYLGSWSRGERYMSSIIEVTNHWVVGWVDWNLVLDLDGGPNWANNTVDAPIIVNATADEFYKQPMFYALAHFSKFVPPGSVHIGLETENNSNFIENVAFVTEDGLKVIILQNKGYTNQSVVIRDADKGDLLVEAPSRSMHTIIYI</sequence>
<dbReference type="Proteomes" id="UP001153148">
    <property type="component" value="Unassembled WGS sequence"/>
</dbReference>
<dbReference type="InterPro" id="IPR033453">
    <property type="entry name" value="Glyco_hydro_30_TIM-barrel"/>
</dbReference>
<dbReference type="InterPro" id="IPR017853">
    <property type="entry name" value="GH"/>
</dbReference>
<reference evidence="9" key="1">
    <citation type="submission" date="2021-03" db="EMBL/GenBank/DDBJ databases">
        <authorList>
            <person name="Tran Van P."/>
        </authorList>
    </citation>
    <scope>NUCLEOTIDE SEQUENCE</scope>
</reference>
<dbReference type="InterPro" id="IPR033452">
    <property type="entry name" value="GH30_C"/>
</dbReference>
<proteinExistence type="inferred from homology"/>
<keyword evidence="4" id="KW-0732">Signal</keyword>
<evidence type="ECO:0000256" key="5">
    <source>
        <dbReference type="ARBA" id="ARBA00022801"/>
    </source>
</evidence>
<evidence type="ECO:0000259" key="8">
    <source>
        <dbReference type="Pfam" id="PF17189"/>
    </source>
</evidence>
<feature type="domain" description="Glycosyl hydrolase family 30 beta sandwich" evidence="8">
    <location>
        <begin position="135"/>
        <end position="198"/>
    </location>
</feature>
<keyword evidence="6" id="KW-0443">Lipid metabolism</keyword>
<evidence type="ECO:0000313" key="10">
    <source>
        <dbReference type="Proteomes" id="UP001153148"/>
    </source>
</evidence>
<dbReference type="SUPFAM" id="SSF51445">
    <property type="entry name" value="(Trans)glycosidases"/>
    <property type="match status" value="1"/>
</dbReference>
<evidence type="ECO:0000256" key="2">
    <source>
        <dbReference type="ARBA" id="ARBA00005382"/>
    </source>
</evidence>
<protein>
    <recommendedName>
        <fullName evidence="3 6">Glucosylceramidase</fullName>
        <ecNumber evidence="3 6">3.2.1.45</ecNumber>
    </recommendedName>
</protein>
<dbReference type="Pfam" id="PF02055">
    <property type="entry name" value="Glyco_hydro_30"/>
    <property type="match status" value="1"/>
</dbReference>
<keyword evidence="6" id="KW-0326">Glycosidase</keyword>